<dbReference type="RefSeq" id="WP_322414381.1">
    <property type="nucleotide sequence ID" value="NZ_CP139858.1"/>
</dbReference>
<dbReference type="EMBL" id="CP139858">
    <property type="protein sequence ID" value="WQB99597.1"/>
    <property type="molecule type" value="Genomic_DNA"/>
</dbReference>
<protein>
    <submittedName>
        <fullName evidence="2">DUF2249 domain-containing protein</fullName>
    </submittedName>
</protein>
<dbReference type="InterPro" id="IPR018720">
    <property type="entry name" value="DUF2249"/>
</dbReference>
<feature type="domain" description="DUF2249" evidence="1">
    <location>
        <begin position="11"/>
        <end position="79"/>
    </location>
</feature>
<keyword evidence="3" id="KW-1185">Reference proteome</keyword>
<gene>
    <name evidence="2" type="ORF">U0R22_003781</name>
</gene>
<dbReference type="Proteomes" id="UP001322481">
    <property type="component" value="Chromosome"/>
</dbReference>
<proteinExistence type="predicted"/>
<reference evidence="2 3" key="1">
    <citation type="submission" date="2023-11" db="EMBL/GenBank/DDBJ databases">
        <authorList>
            <person name="Panchal A.K."/>
            <person name="Meaney J.S."/>
            <person name="Karas B.J."/>
            <person name="diCenzo G.C."/>
        </authorList>
    </citation>
    <scope>NUCLEOTIDE SEQUENCE [LARGE SCALE GENOMIC DNA]</scope>
    <source>
        <strain evidence="2 3">NZP2235</strain>
    </source>
</reference>
<evidence type="ECO:0000259" key="1">
    <source>
        <dbReference type="Pfam" id="PF10006"/>
    </source>
</evidence>
<organism evidence="2 3">
    <name type="scientific">Mesorhizobium huakuii</name>
    <dbReference type="NCBI Taxonomy" id="28104"/>
    <lineage>
        <taxon>Bacteria</taxon>
        <taxon>Pseudomonadati</taxon>
        <taxon>Pseudomonadota</taxon>
        <taxon>Alphaproteobacteria</taxon>
        <taxon>Hyphomicrobiales</taxon>
        <taxon>Phyllobacteriaceae</taxon>
        <taxon>Mesorhizobium</taxon>
    </lineage>
</organism>
<evidence type="ECO:0000313" key="2">
    <source>
        <dbReference type="EMBL" id="WQB99597.1"/>
    </source>
</evidence>
<evidence type="ECO:0000313" key="3">
    <source>
        <dbReference type="Proteomes" id="UP001322481"/>
    </source>
</evidence>
<accession>A0ABZ0VRM7</accession>
<dbReference type="Pfam" id="PF10006">
    <property type="entry name" value="DUF2249"/>
    <property type="match status" value="1"/>
</dbReference>
<sequence length="84" mass="9559">MNLQTPKGATYDVRRLPPERKQSAVLSMFDGLKPGQTFVVVLDFDPDKLRCQFEAFFAGEHIWVCLEPGPPDWLIEIGRPQSAR</sequence>
<name>A0ABZ0VRM7_9HYPH</name>